<organism evidence="2 3">
    <name type="scientific">Sclerotinia borealis (strain F-4128)</name>
    <dbReference type="NCBI Taxonomy" id="1432307"/>
    <lineage>
        <taxon>Eukaryota</taxon>
        <taxon>Fungi</taxon>
        <taxon>Dikarya</taxon>
        <taxon>Ascomycota</taxon>
        <taxon>Pezizomycotina</taxon>
        <taxon>Leotiomycetes</taxon>
        <taxon>Helotiales</taxon>
        <taxon>Sclerotiniaceae</taxon>
        <taxon>Sclerotinia</taxon>
    </lineage>
</organism>
<dbReference type="HOGENOM" id="CLU_2543903_0_0_1"/>
<evidence type="ECO:0000313" key="3">
    <source>
        <dbReference type="Proteomes" id="UP000019487"/>
    </source>
</evidence>
<protein>
    <submittedName>
        <fullName evidence="2">Uncharacterized protein</fullName>
    </submittedName>
</protein>
<reference evidence="2 3" key="1">
    <citation type="journal article" date="2014" name="Genome Announc.">
        <title>Draft genome sequence of Sclerotinia borealis, a psychrophilic plant pathogenic fungus.</title>
        <authorList>
            <person name="Mardanov A.V."/>
            <person name="Beletsky A.V."/>
            <person name="Kadnikov V.V."/>
            <person name="Ignatov A.N."/>
            <person name="Ravin N.V."/>
        </authorList>
    </citation>
    <scope>NUCLEOTIDE SEQUENCE [LARGE SCALE GENOMIC DNA]</scope>
    <source>
        <strain evidence="3">F-4157</strain>
    </source>
</reference>
<gene>
    <name evidence="2" type="ORF">SBOR_1503</name>
</gene>
<proteinExistence type="predicted"/>
<comment type="caution">
    <text evidence="2">The sequence shown here is derived from an EMBL/GenBank/DDBJ whole genome shotgun (WGS) entry which is preliminary data.</text>
</comment>
<dbReference type="Proteomes" id="UP000019487">
    <property type="component" value="Unassembled WGS sequence"/>
</dbReference>
<dbReference type="AlphaFoldDB" id="W9CU62"/>
<dbReference type="EMBL" id="AYSA01000053">
    <property type="protein sequence ID" value="ESZ98124.1"/>
    <property type="molecule type" value="Genomic_DNA"/>
</dbReference>
<sequence>MSKNPSQVMNEDWPETDAVHLKFGQPTDVGEVPDAETTSSSRNSPRDSPKNYSVAQKTLHSHFNGVINLNVAMSGTSTEKQVT</sequence>
<name>W9CU62_SCLBF</name>
<keyword evidence="3" id="KW-1185">Reference proteome</keyword>
<feature type="region of interest" description="Disordered" evidence="1">
    <location>
        <begin position="1"/>
        <end position="57"/>
    </location>
</feature>
<accession>W9CU62</accession>
<evidence type="ECO:0000313" key="2">
    <source>
        <dbReference type="EMBL" id="ESZ98124.1"/>
    </source>
</evidence>
<evidence type="ECO:0000256" key="1">
    <source>
        <dbReference type="SAM" id="MobiDB-lite"/>
    </source>
</evidence>